<feature type="domain" description="C2H2-type" evidence="14">
    <location>
        <begin position="307"/>
        <end position="334"/>
    </location>
</feature>
<dbReference type="PIRSF" id="PIRSF037113">
    <property type="entry name" value="TF_Yin_yang"/>
    <property type="match status" value="1"/>
</dbReference>
<gene>
    <name evidence="15" type="primary">YY1</name>
    <name evidence="15" type="ORF">Bhyg_05943</name>
</gene>
<dbReference type="Proteomes" id="UP001151699">
    <property type="component" value="Chromosome B"/>
</dbReference>
<dbReference type="EMBL" id="WJQU01000002">
    <property type="protein sequence ID" value="KAJ6641010.1"/>
    <property type="molecule type" value="Genomic_DNA"/>
</dbReference>
<evidence type="ECO:0000256" key="3">
    <source>
        <dbReference type="ARBA" id="ARBA00022491"/>
    </source>
</evidence>
<dbReference type="InterPro" id="IPR013087">
    <property type="entry name" value="Znf_C2H2_type"/>
</dbReference>
<keyword evidence="16" id="KW-1185">Reference proteome</keyword>
<evidence type="ECO:0000256" key="9">
    <source>
        <dbReference type="ARBA" id="ARBA00023125"/>
    </source>
</evidence>
<dbReference type="PROSITE" id="PS00028">
    <property type="entry name" value="ZINC_FINGER_C2H2_1"/>
    <property type="match status" value="3"/>
</dbReference>
<evidence type="ECO:0000313" key="15">
    <source>
        <dbReference type="EMBL" id="KAJ6641010.1"/>
    </source>
</evidence>
<dbReference type="SMART" id="SM00355">
    <property type="entry name" value="ZnF_C2H2"/>
    <property type="match status" value="4"/>
</dbReference>
<keyword evidence="8" id="KW-0805">Transcription regulation</keyword>
<feature type="domain" description="C2H2-type" evidence="14">
    <location>
        <begin position="365"/>
        <end position="394"/>
    </location>
</feature>
<comment type="similarity">
    <text evidence="2">Belongs to the YY transcription factor family.</text>
</comment>
<keyword evidence="5" id="KW-0677">Repeat</keyword>
<proteinExistence type="inferred from homology"/>
<keyword evidence="7" id="KW-0862">Zinc</keyword>
<dbReference type="GO" id="GO:0000978">
    <property type="term" value="F:RNA polymerase II cis-regulatory region sequence-specific DNA binding"/>
    <property type="evidence" value="ECO:0007669"/>
    <property type="project" value="TreeGrafter"/>
</dbReference>
<feature type="domain" description="C2H2-type" evidence="14">
    <location>
        <begin position="335"/>
        <end position="364"/>
    </location>
</feature>
<organism evidence="15 16">
    <name type="scientific">Pseudolycoriella hygida</name>
    <dbReference type="NCBI Taxonomy" id="35572"/>
    <lineage>
        <taxon>Eukaryota</taxon>
        <taxon>Metazoa</taxon>
        <taxon>Ecdysozoa</taxon>
        <taxon>Arthropoda</taxon>
        <taxon>Hexapoda</taxon>
        <taxon>Insecta</taxon>
        <taxon>Pterygota</taxon>
        <taxon>Neoptera</taxon>
        <taxon>Endopterygota</taxon>
        <taxon>Diptera</taxon>
        <taxon>Nematocera</taxon>
        <taxon>Sciaroidea</taxon>
        <taxon>Sciaridae</taxon>
        <taxon>Pseudolycoriella</taxon>
    </lineage>
</organism>
<comment type="subcellular location">
    <subcellularLocation>
        <location evidence="1">Nucleus</location>
    </subcellularLocation>
</comment>
<evidence type="ECO:0000256" key="6">
    <source>
        <dbReference type="ARBA" id="ARBA00022771"/>
    </source>
</evidence>
<evidence type="ECO:0000256" key="11">
    <source>
        <dbReference type="ARBA" id="ARBA00023163"/>
    </source>
</evidence>
<evidence type="ECO:0000256" key="12">
    <source>
        <dbReference type="ARBA" id="ARBA00023242"/>
    </source>
</evidence>
<keyword evidence="6 13" id="KW-0863">Zinc-finger</keyword>
<dbReference type="OrthoDB" id="10264072at2759"/>
<evidence type="ECO:0000256" key="2">
    <source>
        <dbReference type="ARBA" id="ARBA00006232"/>
    </source>
</evidence>
<evidence type="ECO:0000256" key="8">
    <source>
        <dbReference type="ARBA" id="ARBA00023015"/>
    </source>
</evidence>
<dbReference type="PANTHER" id="PTHR14003">
    <property type="entry name" value="TRANSCRIPTIONAL REPRESSOR PROTEIN YY"/>
    <property type="match status" value="1"/>
</dbReference>
<keyword evidence="3" id="KW-0678">Repressor</keyword>
<dbReference type="InterPro" id="IPR036236">
    <property type="entry name" value="Znf_C2H2_sf"/>
</dbReference>
<reference evidence="15" key="1">
    <citation type="submission" date="2022-07" db="EMBL/GenBank/DDBJ databases">
        <authorList>
            <person name="Trinca V."/>
            <person name="Uliana J.V.C."/>
            <person name="Torres T.T."/>
            <person name="Ward R.J."/>
            <person name="Monesi N."/>
        </authorList>
    </citation>
    <scope>NUCLEOTIDE SEQUENCE</scope>
    <source>
        <strain evidence="15">HSMRA1968</strain>
        <tissue evidence="15">Whole embryos</tissue>
    </source>
</reference>
<evidence type="ECO:0000256" key="10">
    <source>
        <dbReference type="ARBA" id="ARBA00023159"/>
    </source>
</evidence>
<keyword evidence="11" id="KW-0804">Transcription</keyword>
<dbReference type="GO" id="GO:0031519">
    <property type="term" value="C:PcG protein complex"/>
    <property type="evidence" value="ECO:0007669"/>
    <property type="project" value="TreeGrafter"/>
</dbReference>
<dbReference type="GO" id="GO:0005667">
    <property type="term" value="C:transcription regulator complex"/>
    <property type="evidence" value="ECO:0007669"/>
    <property type="project" value="TreeGrafter"/>
</dbReference>
<dbReference type="FunFam" id="3.30.160.60:FF:000109">
    <property type="entry name" value="Transcriptional repressor protein YY1"/>
    <property type="match status" value="1"/>
</dbReference>
<keyword evidence="4" id="KW-0479">Metal-binding</keyword>
<keyword evidence="9" id="KW-0238">DNA-binding</keyword>
<evidence type="ECO:0000313" key="16">
    <source>
        <dbReference type="Proteomes" id="UP001151699"/>
    </source>
</evidence>
<dbReference type="GO" id="GO:0008270">
    <property type="term" value="F:zinc ion binding"/>
    <property type="evidence" value="ECO:0007669"/>
    <property type="project" value="UniProtKB-KW"/>
</dbReference>
<dbReference type="SUPFAM" id="SSF57667">
    <property type="entry name" value="beta-beta-alpha zinc fingers"/>
    <property type="match status" value="3"/>
</dbReference>
<dbReference type="FunFam" id="3.30.160.60:FF:000163">
    <property type="entry name" value="transcriptional repressor protein YY1"/>
    <property type="match status" value="1"/>
</dbReference>
<evidence type="ECO:0000256" key="1">
    <source>
        <dbReference type="ARBA" id="ARBA00004123"/>
    </source>
</evidence>
<dbReference type="Pfam" id="PF00096">
    <property type="entry name" value="zf-C2H2"/>
    <property type="match status" value="4"/>
</dbReference>
<protein>
    <submittedName>
        <fullName evidence="15">Transcriptional repressor protein YY1</fullName>
    </submittedName>
</protein>
<evidence type="ECO:0000256" key="7">
    <source>
        <dbReference type="ARBA" id="ARBA00022833"/>
    </source>
</evidence>
<keyword evidence="12" id="KW-0539">Nucleus</keyword>
<dbReference type="InterPro" id="IPR017114">
    <property type="entry name" value="YY1-like"/>
</dbReference>
<evidence type="ECO:0000256" key="13">
    <source>
        <dbReference type="PROSITE-ProRule" id="PRU00042"/>
    </source>
</evidence>
<dbReference type="Gene3D" id="3.30.160.60">
    <property type="entry name" value="Classic Zinc Finger"/>
    <property type="match status" value="4"/>
</dbReference>
<comment type="caution">
    <text evidence="15">The sequence shown here is derived from an EMBL/GenBank/DDBJ whole genome shotgun (WGS) entry which is preliminary data.</text>
</comment>
<dbReference type="AlphaFoldDB" id="A0A9Q0S2G4"/>
<evidence type="ECO:0000259" key="14">
    <source>
        <dbReference type="PROSITE" id="PS50157"/>
    </source>
</evidence>
<evidence type="ECO:0000256" key="5">
    <source>
        <dbReference type="ARBA" id="ARBA00022737"/>
    </source>
</evidence>
<keyword evidence="10" id="KW-0010">Activator</keyword>
<name>A0A9Q0S2G4_9DIPT</name>
<dbReference type="FunFam" id="3.30.160.60:FF:000104">
    <property type="entry name" value="Transcriptional repressor protein YY1"/>
    <property type="match status" value="1"/>
</dbReference>
<dbReference type="PANTHER" id="PTHR14003:SF19">
    <property type="entry name" value="YY2 TRANSCRIPTION FACTOR"/>
    <property type="match status" value="1"/>
</dbReference>
<dbReference type="GO" id="GO:0000785">
    <property type="term" value="C:chromatin"/>
    <property type="evidence" value="ECO:0007669"/>
    <property type="project" value="TreeGrafter"/>
</dbReference>
<dbReference type="PROSITE" id="PS50157">
    <property type="entry name" value="ZINC_FINGER_C2H2_2"/>
    <property type="match status" value="4"/>
</dbReference>
<accession>A0A9Q0S2G4</accession>
<dbReference type="GO" id="GO:0000981">
    <property type="term" value="F:DNA-binding transcription factor activity, RNA polymerase II-specific"/>
    <property type="evidence" value="ECO:0007669"/>
    <property type="project" value="TreeGrafter"/>
</dbReference>
<feature type="domain" description="C2H2-type" evidence="14">
    <location>
        <begin position="278"/>
        <end position="302"/>
    </location>
</feature>
<sequence length="430" mass="47782">MSHSDVMCEVEISDSSIVEVVDSEHFNDMGVSYDQYEVGGIGDDQYEEVTCETEDSQGLLMQSIDDDYQFSDEVILHTEADLQEEIVDASGDPLCVYGDVSSLGNEIFIESSSPGPSSRKRKATMQKQRIVGRVRNPDDIITMAGIEPLTKPRRWEQKQVQIKTMEGEFSVTMWASGASDEEDGSNPEPDPDYTEYMTGKKITPDCVPGLDLSDPKQLSEFARPGHKIRQKKQSPGVSGVVPLSPVNNASSNIGSTVSTQSANIGGAISGIESHDRTIACPHTDCHKMFRDNSAMRKHLHTHGPRVHVCAECGKAFVESSKLKRHQLVHTGEKPFQCTFDGCGKRFSLDFNLRTHVRIHTGDRPYVCPFDGCNKKFAQSTNLKSHILTHAKAKRNTVGNNRNQMQLANQNFVKVEMSELDNNSQYIVYTD</sequence>
<evidence type="ECO:0000256" key="4">
    <source>
        <dbReference type="ARBA" id="ARBA00022723"/>
    </source>
</evidence>